<dbReference type="InterPro" id="IPR020846">
    <property type="entry name" value="MFS_dom"/>
</dbReference>
<dbReference type="GO" id="GO:0022857">
    <property type="term" value="F:transmembrane transporter activity"/>
    <property type="evidence" value="ECO:0007669"/>
    <property type="project" value="InterPro"/>
</dbReference>
<feature type="transmembrane region" description="Helical" evidence="7">
    <location>
        <begin position="218"/>
        <end position="238"/>
    </location>
</feature>
<evidence type="ECO:0000256" key="2">
    <source>
        <dbReference type="ARBA" id="ARBA00022448"/>
    </source>
</evidence>
<proteinExistence type="predicted"/>
<name>A0A1H6FJN0_9EURY</name>
<dbReference type="InterPro" id="IPR001958">
    <property type="entry name" value="Tet-R_TetA/multi-R_MdtG-like"/>
</dbReference>
<dbReference type="InterPro" id="IPR050171">
    <property type="entry name" value="MFS_Transporters"/>
</dbReference>
<organism evidence="9 10">
    <name type="scientific">Natronorubrum sediminis</name>
    <dbReference type="NCBI Taxonomy" id="640943"/>
    <lineage>
        <taxon>Archaea</taxon>
        <taxon>Methanobacteriati</taxon>
        <taxon>Methanobacteriota</taxon>
        <taxon>Stenosarchaea group</taxon>
        <taxon>Halobacteria</taxon>
        <taxon>Halobacteriales</taxon>
        <taxon>Natrialbaceae</taxon>
        <taxon>Natronorubrum</taxon>
    </lineage>
</organism>
<reference evidence="10" key="1">
    <citation type="submission" date="2016-10" db="EMBL/GenBank/DDBJ databases">
        <authorList>
            <person name="Varghese N."/>
            <person name="Submissions S."/>
        </authorList>
    </citation>
    <scope>NUCLEOTIDE SEQUENCE [LARGE SCALE GENOMIC DNA]</scope>
    <source>
        <strain evidence="10">CGMCC 1.8981</strain>
    </source>
</reference>
<dbReference type="AlphaFoldDB" id="A0A1H6FJN0"/>
<feature type="transmembrane region" description="Helical" evidence="7">
    <location>
        <begin position="286"/>
        <end position="312"/>
    </location>
</feature>
<evidence type="ECO:0000313" key="9">
    <source>
        <dbReference type="EMBL" id="SEH11046.1"/>
    </source>
</evidence>
<dbReference type="EMBL" id="FNWL01000001">
    <property type="protein sequence ID" value="SEH11046.1"/>
    <property type="molecule type" value="Genomic_DNA"/>
</dbReference>
<feature type="transmembrane region" description="Helical" evidence="7">
    <location>
        <begin position="115"/>
        <end position="133"/>
    </location>
</feature>
<dbReference type="CDD" id="cd17325">
    <property type="entry name" value="MFS_MdtG_SLC18_like"/>
    <property type="match status" value="1"/>
</dbReference>
<feature type="transmembrane region" description="Helical" evidence="7">
    <location>
        <begin position="332"/>
        <end position="352"/>
    </location>
</feature>
<evidence type="ECO:0000256" key="5">
    <source>
        <dbReference type="ARBA" id="ARBA00022989"/>
    </source>
</evidence>
<evidence type="ECO:0000259" key="8">
    <source>
        <dbReference type="PROSITE" id="PS50850"/>
    </source>
</evidence>
<evidence type="ECO:0000256" key="6">
    <source>
        <dbReference type="ARBA" id="ARBA00023136"/>
    </source>
</evidence>
<keyword evidence="6 7" id="KW-0472">Membrane</keyword>
<dbReference type="InterPro" id="IPR011701">
    <property type="entry name" value="MFS"/>
</dbReference>
<feature type="domain" description="Major facilitator superfamily (MFS) profile" evidence="8">
    <location>
        <begin position="87"/>
        <end position="480"/>
    </location>
</feature>
<dbReference type="PROSITE" id="PS50850">
    <property type="entry name" value="MFS"/>
    <property type="match status" value="1"/>
</dbReference>
<feature type="transmembrane region" description="Helical" evidence="7">
    <location>
        <begin position="449"/>
        <end position="471"/>
    </location>
</feature>
<dbReference type="InterPro" id="IPR036259">
    <property type="entry name" value="MFS_trans_sf"/>
</dbReference>
<dbReference type="PRINTS" id="PR01035">
    <property type="entry name" value="TCRTETA"/>
</dbReference>
<protein>
    <submittedName>
        <fullName evidence="9">Predicted arabinose efflux permease, MFS family</fullName>
    </submittedName>
</protein>
<evidence type="ECO:0000256" key="7">
    <source>
        <dbReference type="SAM" id="Phobius"/>
    </source>
</evidence>
<accession>A0A1H6FJN0</accession>
<dbReference type="PANTHER" id="PTHR23517">
    <property type="entry name" value="RESISTANCE PROTEIN MDTM, PUTATIVE-RELATED-RELATED"/>
    <property type="match status" value="1"/>
</dbReference>
<gene>
    <name evidence="9" type="ORF">SAMN04487967_0169</name>
</gene>
<sequence length="485" mass="50332">MRFVTGGADIVHASDTLGERTTSARRRATVSPCRTRDCPNCTKMGISGSNRPITRTHVILWYHVSTRLNTSRERSSVSLPSASSNRIVLAVVASTFFVGFGGGVIFPILPNLGEVLGISAFMVGLILSANRFTRLVANAPAGVLVDRIGTRKPFVVGLAIEGIATFMYVVAIVSPMPEVWFMVARILWGIGSALVFATAYTITADVSEADSRGTSMGIVRAGITFGFPAGLVLGGVVSDLWTNTTAFVLAAAFAGLASVIAYLIVPETHVESEQDSVKPWDVDTSMPTVTIGLVNFGLYFAYIGVLFSTLVLLLDARAISIFGLDAQGSSGMLMAITVLSGAVFTLGGGYLSDTVGARVPVMIAFLTTSCVGFAVLAFGSSFEVMVFACLLIGAGQGGVGGPLTALLADLTPDERVGRAMGTNNVLGDVGGGLGPLISLPLVESIGFQIIYGVSAIVPMLAGAVLVVGIYAHTGRVSPTISESTG</sequence>
<dbReference type="PANTHER" id="PTHR23517:SF3">
    <property type="entry name" value="INTEGRAL MEMBRANE TRANSPORT PROTEIN"/>
    <property type="match status" value="1"/>
</dbReference>
<dbReference type="Proteomes" id="UP000199112">
    <property type="component" value="Unassembled WGS sequence"/>
</dbReference>
<keyword evidence="5 7" id="KW-1133">Transmembrane helix</keyword>
<comment type="subcellular location">
    <subcellularLocation>
        <location evidence="1">Cell membrane</location>
        <topology evidence="1">Multi-pass membrane protein</topology>
    </subcellularLocation>
</comment>
<feature type="transmembrane region" description="Helical" evidence="7">
    <location>
        <begin position="87"/>
        <end position="109"/>
    </location>
</feature>
<feature type="transmembrane region" description="Helical" evidence="7">
    <location>
        <begin position="154"/>
        <end position="174"/>
    </location>
</feature>
<evidence type="ECO:0000313" key="10">
    <source>
        <dbReference type="Proteomes" id="UP000199112"/>
    </source>
</evidence>
<feature type="transmembrane region" description="Helical" evidence="7">
    <location>
        <begin position="244"/>
        <end position="265"/>
    </location>
</feature>
<keyword evidence="2" id="KW-0813">Transport</keyword>
<feature type="transmembrane region" description="Helical" evidence="7">
    <location>
        <begin position="186"/>
        <end position="206"/>
    </location>
</feature>
<dbReference type="Pfam" id="PF07690">
    <property type="entry name" value="MFS_1"/>
    <property type="match status" value="1"/>
</dbReference>
<evidence type="ECO:0000256" key="1">
    <source>
        <dbReference type="ARBA" id="ARBA00004651"/>
    </source>
</evidence>
<keyword evidence="10" id="KW-1185">Reference proteome</keyword>
<dbReference type="GO" id="GO:0005886">
    <property type="term" value="C:plasma membrane"/>
    <property type="evidence" value="ECO:0007669"/>
    <property type="project" value="UniProtKB-SubCell"/>
</dbReference>
<keyword evidence="3" id="KW-1003">Cell membrane</keyword>
<dbReference type="SUPFAM" id="SSF103473">
    <property type="entry name" value="MFS general substrate transporter"/>
    <property type="match status" value="1"/>
</dbReference>
<evidence type="ECO:0000256" key="3">
    <source>
        <dbReference type="ARBA" id="ARBA00022475"/>
    </source>
</evidence>
<evidence type="ECO:0000256" key="4">
    <source>
        <dbReference type="ARBA" id="ARBA00022692"/>
    </source>
</evidence>
<keyword evidence="4 7" id="KW-0812">Transmembrane</keyword>
<dbReference type="Gene3D" id="1.20.1250.20">
    <property type="entry name" value="MFS general substrate transporter like domains"/>
    <property type="match status" value="2"/>
</dbReference>